<dbReference type="InterPro" id="IPR050327">
    <property type="entry name" value="Proton-linked_MCT"/>
</dbReference>
<dbReference type="EMBL" id="CP038437">
    <property type="protein sequence ID" value="QEM82400.2"/>
    <property type="molecule type" value="Genomic_DNA"/>
</dbReference>
<feature type="transmembrane region" description="Helical" evidence="4">
    <location>
        <begin position="46"/>
        <end position="66"/>
    </location>
</feature>
<evidence type="ECO:0000256" key="2">
    <source>
        <dbReference type="ARBA" id="ARBA00022989"/>
    </source>
</evidence>
<keyword evidence="2 4" id="KW-1133">Transmembrane helix</keyword>
<evidence type="ECO:0000313" key="6">
    <source>
        <dbReference type="EMBL" id="QEM82400.2"/>
    </source>
</evidence>
<feature type="transmembrane region" description="Helical" evidence="4">
    <location>
        <begin position="73"/>
        <end position="90"/>
    </location>
</feature>
<dbReference type="PANTHER" id="PTHR11360">
    <property type="entry name" value="MONOCARBOXYLATE TRANSPORTER"/>
    <property type="match status" value="1"/>
</dbReference>
<feature type="transmembrane region" description="Helical" evidence="4">
    <location>
        <begin position="279"/>
        <end position="299"/>
    </location>
</feature>
<gene>
    <name evidence="6" type="ORF">E4T21_13240</name>
</gene>
<evidence type="ECO:0000313" key="7">
    <source>
        <dbReference type="Proteomes" id="UP000324285"/>
    </source>
</evidence>
<dbReference type="KEGG" id="hbh:E4T21_13240"/>
<organism evidence="6 7">
    <name type="scientific">Halomonas binhaiensis</name>
    <dbReference type="NCBI Taxonomy" id="2562282"/>
    <lineage>
        <taxon>Bacteria</taxon>
        <taxon>Pseudomonadati</taxon>
        <taxon>Pseudomonadota</taxon>
        <taxon>Gammaproteobacteria</taxon>
        <taxon>Oceanospirillales</taxon>
        <taxon>Halomonadaceae</taxon>
        <taxon>Halomonas</taxon>
    </lineage>
</organism>
<dbReference type="Pfam" id="PF07690">
    <property type="entry name" value="MFS_1"/>
    <property type="match status" value="1"/>
</dbReference>
<dbReference type="InterPro" id="IPR036259">
    <property type="entry name" value="MFS_trans_sf"/>
</dbReference>
<dbReference type="InterPro" id="IPR020846">
    <property type="entry name" value="MFS_dom"/>
</dbReference>
<feature type="transmembrane region" description="Helical" evidence="4">
    <location>
        <begin position="159"/>
        <end position="181"/>
    </location>
</feature>
<proteinExistence type="predicted"/>
<evidence type="ECO:0000256" key="3">
    <source>
        <dbReference type="ARBA" id="ARBA00023136"/>
    </source>
</evidence>
<dbReference type="GO" id="GO:0022857">
    <property type="term" value="F:transmembrane transporter activity"/>
    <property type="evidence" value="ECO:0007669"/>
    <property type="project" value="InterPro"/>
</dbReference>
<evidence type="ECO:0000259" key="5">
    <source>
        <dbReference type="PROSITE" id="PS50850"/>
    </source>
</evidence>
<evidence type="ECO:0000256" key="4">
    <source>
        <dbReference type="SAM" id="Phobius"/>
    </source>
</evidence>
<evidence type="ECO:0000256" key="1">
    <source>
        <dbReference type="ARBA" id="ARBA00022692"/>
    </source>
</evidence>
<feature type="transmembrane region" description="Helical" evidence="4">
    <location>
        <begin position="305"/>
        <end position="330"/>
    </location>
</feature>
<feature type="transmembrane region" description="Helical" evidence="4">
    <location>
        <begin position="133"/>
        <end position="153"/>
    </location>
</feature>
<reference evidence="6" key="1">
    <citation type="submission" date="2021-02" db="EMBL/GenBank/DDBJ databases">
        <title>Strain Y2R2, a novel species of the genus Halomonas.</title>
        <authorList>
            <person name="Huang H."/>
        </authorList>
    </citation>
    <scope>NUCLEOTIDE SEQUENCE</scope>
    <source>
        <strain evidence="6">Y2R2</strain>
    </source>
</reference>
<keyword evidence="3 4" id="KW-0472">Membrane</keyword>
<protein>
    <submittedName>
        <fullName evidence="6">MFS transporter</fullName>
    </submittedName>
</protein>
<feature type="transmembrane region" description="Helical" evidence="4">
    <location>
        <begin position="337"/>
        <end position="357"/>
    </location>
</feature>
<dbReference type="Gene3D" id="1.20.1250.20">
    <property type="entry name" value="MFS general substrate transporter like domains"/>
    <property type="match status" value="2"/>
</dbReference>
<dbReference type="Proteomes" id="UP000324285">
    <property type="component" value="Chromosome"/>
</dbReference>
<dbReference type="CDD" id="cd17355">
    <property type="entry name" value="MFS_YcxA_like"/>
    <property type="match status" value="1"/>
</dbReference>
<sequence>MNRASLMLVLSGCLLLMLSFGYRSGFGLFVPPLTAANDWSRETISMSLAIQNIVWGILAVFAGGLADRFGTRKVIVAGSLLYAAGMWLMAGVDTPWLLNTSAGVLVGAGVAGTAFGIVLPAMAKAVDESRRQWVLGVGTAAGSMGQFVVVPVVQQLIDHVGWISALQVLAISALGMMLLAFPLAVKNEESQVTVGLPEQTLRQALMAALKYPSFMLLVMGFFVCGFQIAFVTAHMPAFLQDNGFSPDVGAWAIAVIGLCNVVGAYMAGILSGRYPKREVLVIIYLVRALAVAIFMLMPLSLASVLVFSAVMGFFWLATVPPTSGLVAVMFGTRYMSLLYGVVFLGHQLGSFCGVWLGGILYDRTGSYDVVWWMGALLAVMAAVVHWPIKEKGAPPVPSSVGTA</sequence>
<feature type="transmembrane region" description="Helical" evidence="4">
    <location>
        <begin position="248"/>
        <end position="267"/>
    </location>
</feature>
<dbReference type="PROSITE" id="PS50850">
    <property type="entry name" value="MFS"/>
    <property type="match status" value="1"/>
</dbReference>
<feature type="transmembrane region" description="Helical" evidence="4">
    <location>
        <begin position="369"/>
        <end position="388"/>
    </location>
</feature>
<keyword evidence="7" id="KW-1185">Reference proteome</keyword>
<keyword evidence="1 4" id="KW-0812">Transmembrane</keyword>
<name>A0A856QR63_9GAMM</name>
<dbReference type="SUPFAM" id="SSF103473">
    <property type="entry name" value="MFS general substrate transporter"/>
    <property type="match status" value="1"/>
</dbReference>
<feature type="transmembrane region" description="Helical" evidence="4">
    <location>
        <begin position="214"/>
        <end position="236"/>
    </location>
</feature>
<dbReference type="AlphaFoldDB" id="A0A856QR63"/>
<accession>A0A856QR63</accession>
<feature type="domain" description="Major facilitator superfamily (MFS) profile" evidence="5">
    <location>
        <begin position="5"/>
        <end position="393"/>
    </location>
</feature>
<feature type="transmembrane region" description="Helical" evidence="4">
    <location>
        <begin position="96"/>
        <end position="121"/>
    </location>
</feature>
<dbReference type="PANTHER" id="PTHR11360:SF284">
    <property type="entry name" value="EG:103B4.3 PROTEIN-RELATED"/>
    <property type="match status" value="1"/>
</dbReference>
<dbReference type="InterPro" id="IPR011701">
    <property type="entry name" value="MFS"/>
</dbReference>